<accession>A0A8H6F8R2</accession>
<keyword evidence="4" id="KW-0539">Nucleus</keyword>
<evidence type="ECO:0000259" key="6">
    <source>
        <dbReference type="PROSITE" id="PS50020"/>
    </source>
</evidence>
<keyword evidence="8" id="KW-1185">Reference proteome</keyword>
<organism evidence="7 8">
    <name type="scientific">Letharia lupina</name>
    <dbReference type="NCBI Taxonomy" id="560253"/>
    <lineage>
        <taxon>Eukaryota</taxon>
        <taxon>Fungi</taxon>
        <taxon>Dikarya</taxon>
        <taxon>Ascomycota</taxon>
        <taxon>Pezizomycotina</taxon>
        <taxon>Lecanoromycetes</taxon>
        <taxon>OSLEUM clade</taxon>
        <taxon>Lecanoromycetidae</taxon>
        <taxon>Lecanorales</taxon>
        <taxon>Lecanorineae</taxon>
        <taxon>Parmeliaceae</taxon>
        <taxon>Letharia</taxon>
    </lineage>
</organism>
<feature type="domain" description="WW" evidence="6">
    <location>
        <begin position="371"/>
        <end position="404"/>
    </location>
</feature>
<reference evidence="7 8" key="1">
    <citation type="journal article" date="2020" name="Genomics">
        <title>Complete, high-quality genomes from long-read metagenomic sequencing of two wolf lichen thalli reveals enigmatic genome architecture.</title>
        <authorList>
            <person name="McKenzie S.K."/>
            <person name="Walston R.F."/>
            <person name="Allen J.L."/>
        </authorList>
    </citation>
    <scope>NUCLEOTIDE SEQUENCE [LARGE SCALE GENOMIC DNA]</scope>
    <source>
        <strain evidence="7">WasteWater1</strain>
    </source>
</reference>
<dbReference type="GO" id="GO:0045944">
    <property type="term" value="P:positive regulation of transcription by RNA polymerase II"/>
    <property type="evidence" value="ECO:0007669"/>
    <property type="project" value="TreeGrafter"/>
</dbReference>
<dbReference type="PANTHER" id="PTHR17616">
    <property type="entry name" value="YES-ASSOCIATED PROTEIN YAP1 FAMILY MEMBER"/>
    <property type="match status" value="1"/>
</dbReference>
<evidence type="ECO:0000256" key="4">
    <source>
        <dbReference type="ARBA" id="ARBA00023242"/>
    </source>
</evidence>
<evidence type="ECO:0000256" key="3">
    <source>
        <dbReference type="ARBA" id="ARBA00022490"/>
    </source>
</evidence>
<feature type="region of interest" description="Disordered" evidence="5">
    <location>
        <begin position="293"/>
        <end position="372"/>
    </location>
</feature>
<dbReference type="SUPFAM" id="SSF51045">
    <property type="entry name" value="WW domain"/>
    <property type="match status" value="2"/>
</dbReference>
<dbReference type="GO" id="GO:0005737">
    <property type="term" value="C:cytoplasm"/>
    <property type="evidence" value="ECO:0007669"/>
    <property type="project" value="UniProtKB-SubCell"/>
</dbReference>
<comment type="subcellular location">
    <subcellularLocation>
        <location evidence="2">Cytoplasm</location>
    </subcellularLocation>
    <subcellularLocation>
        <location evidence="1">Nucleus</location>
    </subcellularLocation>
</comment>
<evidence type="ECO:0000313" key="8">
    <source>
        <dbReference type="Proteomes" id="UP000593566"/>
    </source>
</evidence>
<evidence type="ECO:0000256" key="1">
    <source>
        <dbReference type="ARBA" id="ARBA00004123"/>
    </source>
</evidence>
<dbReference type="InterPro" id="IPR001202">
    <property type="entry name" value="WW_dom"/>
</dbReference>
<dbReference type="EMBL" id="JACCJB010000019">
    <property type="protein sequence ID" value="KAF6219457.1"/>
    <property type="molecule type" value="Genomic_DNA"/>
</dbReference>
<dbReference type="GO" id="GO:0005634">
    <property type="term" value="C:nucleus"/>
    <property type="evidence" value="ECO:0007669"/>
    <property type="project" value="UniProtKB-SubCell"/>
</dbReference>
<gene>
    <name evidence="7" type="ORF">HO133_003923</name>
</gene>
<dbReference type="GeneID" id="59332334"/>
<protein>
    <recommendedName>
        <fullName evidence="6">WW domain-containing protein</fullName>
    </recommendedName>
</protein>
<feature type="region of interest" description="Disordered" evidence="5">
    <location>
        <begin position="1"/>
        <end position="84"/>
    </location>
</feature>
<dbReference type="GO" id="GO:0003713">
    <property type="term" value="F:transcription coactivator activity"/>
    <property type="evidence" value="ECO:0007669"/>
    <property type="project" value="TreeGrafter"/>
</dbReference>
<keyword evidence="3" id="KW-0963">Cytoplasm</keyword>
<feature type="domain" description="WW" evidence="6">
    <location>
        <begin position="415"/>
        <end position="451"/>
    </location>
</feature>
<sequence length="453" mass="49952">MAKRKTREEDVTDSQDQDDHDHKSPATDNDNEGQSSHDHKSPTTTKDNESLTLPPLSHATQSREKKRAKGDASKGEAIDRLKTTHLSKKPLMSLKYVPTTPNRSHLMPLNIISLFLLSTPSTLERRYLFFFTIVLVKPGEAEYANLAIRNIAAFLLNASGHRSQPHAPQVITFALYVAQGLPELKASTITLDPVWNDHPSCAPKGTRTNDVATGPSNSAAYLDLEEGEQGVEQEAEAAVPIRYDPTTLASDFLRAIGEHPTLPALNAHMEGIRLVSEPSARGSLLLRFQFQKPSTEGQGNDEAENVGAEQEATAAKRKAFREKREVERKARIEAEEESNPMTPRQSSRPSLSQDPSGNGTLSQNPRASQPGVLPSEWEMRRTNAGLVHYVHQHTQIITLDDPRLTTQPRPIARHGGLPSGWGISLLVTANGPRVYFVDHNNGRNTWVDPRGPS</sequence>
<dbReference type="AlphaFoldDB" id="A0A8H6F8R2"/>
<dbReference type="Proteomes" id="UP000593566">
    <property type="component" value="Unassembled WGS sequence"/>
</dbReference>
<dbReference type="Gene3D" id="2.20.70.10">
    <property type="match status" value="2"/>
</dbReference>
<feature type="compositionally biased region" description="Basic and acidic residues" evidence="5">
    <location>
        <begin position="69"/>
        <end position="82"/>
    </location>
</feature>
<evidence type="ECO:0000256" key="2">
    <source>
        <dbReference type="ARBA" id="ARBA00004496"/>
    </source>
</evidence>
<dbReference type="SMART" id="SM00456">
    <property type="entry name" value="WW"/>
    <property type="match status" value="2"/>
</dbReference>
<dbReference type="PROSITE" id="PS50020">
    <property type="entry name" value="WW_DOMAIN_2"/>
    <property type="match status" value="2"/>
</dbReference>
<proteinExistence type="predicted"/>
<dbReference type="InterPro" id="IPR051583">
    <property type="entry name" value="YAP1"/>
</dbReference>
<comment type="caution">
    <text evidence="7">The sequence shown here is derived from an EMBL/GenBank/DDBJ whole genome shotgun (WGS) entry which is preliminary data.</text>
</comment>
<dbReference type="InterPro" id="IPR036020">
    <property type="entry name" value="WW_dom_sf"/>
</dbReference>
<dbReference type="RefSeq" id="XP_037148892.1">
    <property type="nucleotide sequence ID" value="XM_037294845.1"/>
</dbReference>
<evidence type="ECO:0000313" key="7">
    <source>
        <dbReference type="EMBL" id="KAF6219457.1"/>
    </source>
</evidence>
<dbReference type="GO" id="GO:0035329">
    <property type="term" value="P:hippo signaling"/>
    <property type="evidence" value="ECO:0007669"/>
    <property type="project" value="TreeGrafter"/>
</dbReference>
<feature type="compositionally biased region" description="Basic and acidic residues" evidence="5">
    <location>
        <begin position="35"/>
        <end position="49"/>
    </location>
</feature>
<name>A0A8H6F8R2_9LECA</name>
<dbReference type="PANTHER" id="PTHR17616:SF8">
    <property type="entry name" value="TRANSCRIPTIONAL COACTIVATOR YORKIE"/>
    <property type="match status" value="1"/>
</dbReference>
<feature type="compositionally biased region" description="Polar residues" evidence="5">
    <location>
        <begin position="339"/>
        <end position="367"/>
    </location>
</feature>
<evidence type="ECO:0000256" key="5">
    <source>
        <dbReference type="SAM" id="MobiDB-lite"/>
    </source>
</evidence>
<dbReference type="CDD" id="cd00201">
    <property type="entry name" value="WW"/>
    <property type="match status" value="2"/>
</dbReference>
<feature type="compositionally biased region" description="Basic and acidic residues" evidence="5">
    <location>
        <begin position="322"/>
        <end position="333"/>
    </location>
</feature>